<organism evidence="2 3">
    <name type="scientific">Rotaria magnacalcarata</name>
    <dbReference type="NCBI Taxonomy" id="392030"/>
    <lineage>
        <taxon>Eukaryota</taxon>
        <taxon>Metazoa</taxon>
        <taxon>Spiralia</taxon>
        <taxon>Gnathifera</taxon>
        <taxon>Rotifera</taxon>
        <taxon>Eurotatoria</taxon>
        <taxon>Bdelloidea</taxon>
        <taxon>Philodinida</taxon>
        <taxon>Philodinidae</taxon>
        <taxon>Rotaria</taxon>
    </lineage>
</organism>
<evidence type="ECO:0000256" key="1">
    <source>
        <dbReference type="SAM" id="Coils"/>
    </source>
</evidence>
<sequence>MHFNIVTRFNSSFRRKATSSLLSPVITLASKLDKFNIEKALCIATLSLTSPPATTRRQLEILRRALLFDERETKLHSSLDKQVWTQVVNFIKNILEKTLESKKKDDERRLDNLRLDQIREEATLEIKKIASSSEQQYIYELQEKFKRTLDLKLQYDKLEKRFVENMPPPSLNVFDKLELHAKEVRPDNNQLKSLRERWKNVLRKTKLDLTTLMREGKIIEMEEATREYDELLNKLSDRLREAYNAICHGVCNERKLVYALSHHHPGFPKSKLHPHFSRINFPPQANNKAALLRETESRILNLGPKFVPPAPEQ</sequence>
<feature type="non-terminal residue" evidence="2">
    <location>
        <position position="1"/>
    </location>
</feature>
<accession>A0A816KUL9</accession>
<dbReference type="EMBL" id="CAJNRE010000459">
    <property type="protein sequence ID" value="CAF1927532.1"/>
    <property type="molecule type" value="Genomic_DNA"/>
</dbReference>
<name>A0A816KUL9_9BILA</name>
<keyword evidence="1" id="KW-0175">Coiled coil</keyword>
<reference evidence="2" key="1">
    <citation type="submission" date="2021-02" db="EMBL/GenBank/DDBJ databases">
        <authorList>
            <person name="Nowell W R."/>
        </authorList>
    </citation>
    <scope>NUCLEOTIDE SEQUENCE</scope>
</reference>
<dbReference type="AlphaFoldDB" id="A0A816KUL9"/>
<evidence type="ECO:0000313" key="2">
    <source>
        <dbReference type="EMBL" id="CAF1927532.1"/>
    </source>
</evidence>
<comment type="caution">
    <text evidence="2">The sequence shown here is derived from an EMBL/GenBank/DDBJ whole genome shotgun (WGS) entry which is preliminary data.</text>
</comment>
<gene>
    <name evidence="2" type="ORF">MBJ925_LOCUS3555</name>
</gene>
<feature type="coiled-coil region" evidence="1">
    <location>
        <begin position="214"/>
        <end position="241"/>
    </location>
</feature>
<evidence type="ECO:0000313" key="3">
    <source>
        <dbReference type="Proteomes" id="UP000663824"/>
    </source>
</evidence>
<protein>
    <submittedName>
        <fullName evidence="2">Uncharacterized protein</fullName>
    </submittedName>
</protein>
<proteinExistence type="predicted"/>
<dbReference type="Proteomes" id="UP000663824">
    <property type="component" value="Unassembled WGS sequence"/>
</dbReference>